<dbReference type="EMBL" id="FRBT01000006">
    <property type="protein sequence ID" value="SHM44792.1"/>
    <property type="molecule type" value="Genomic_DNA"/>
</dbReference>
<dbReference type="InterPro" id="IPR036465">
    <property type="entry name" value="vWFA_dom_sf"/>
</dbReference>
<evidence type="ECO:0000313" key="2">
    <source>
        <dbReference type="EMBL" id="SHM44792.1"/>
    </source>
</evidence>
<name>A0A1M7IVM2_9FLAO</name>
<dbReference type="Proteomes" id="UP000184028">
    <property type="component" value="Unassembled WGS sequence"/>
</dbReference>
<dbReference type="SMART" id="SM00327">
    <property type="entry name" value="VWA"/>
    <property type="match status" value="1"/>
</dbReference>
<evidence type="ECO:0000259" key="1">
    <source>
        <dbReference type="PROSITE" id="PS50234"/>
    </source>
</evidence>
<keyword evidence="3" id="KW-1185">Reference proteome</keyword>
<dbReference type="InterPro" id="IPR002035">
    <property type="entry name" value="VWF_A"/>
</dbReference>
<reference evidence="3" key="1">
    <citation type="submission" date="2016-11" db="EMBL/GenBank/DDBJ databases">
        <authorList>
            <person name="Varghese N."/>
            <person name="Submissions S."/>
        </authorList>
    </citation>
    <scope>NUCLEOTIDE SEQUENCE [LARGE SCALE GENOMIC DNA]</scope>
    <source>
        <strain evidence="3">DSM 24724</strain>
    </source>
</reference>
<sequence length="350" mass="39035">MRRLPIYFLIDISESMVGEPIQQVEEGLSTIIQALKTDPHALETVFVSIIVFAGQPKTLVPLQEIVSFYPPKFPIGSGTSLSKGLGHLMYELRTNIVKTTYEVKGDWKPIVFLFTDGVPTDDTRAAINEWKQNWQRTANLIAISFGNETDTKILGELTENVLHFKNTNVQSYKEFFKWVTDSIKTSSISVENNSSGFELAKLGGETLSKIDLTKETPNRQYVDDNFVVLNGKCQNTKRPYLMKYRKTLAESIYAGIELSSKSYKLVGAYQVDNSYFELADTGSFNTKVNTEELIGGPHCPCCGNQIAFAVCVCDKIHCIGDEDISTCPWCNNQGSYGYGEGGFDVNRTQG</sequence>
<gene>
    <name evidence="2" type="ORF">SAMN05444484_10666</name>
</gene>
<feature type="domain" description="VWFA" evidence="1">
    <location>
        <begin position="5"/>
        <end position="183"/>
    </location>
</feature>
<dbReference type="InterPro" id="IPR028274">
    <property type="entry name" value="TerY-C"/>
</dbReference>
<dbReference type="PROSITE" id="PS50234">
    <property type="entry name" value="VWFA"/>
    <property type="match status" value="1"/>
</dbReference>
<dbReference type="SUPFAM" id="SSF53300">
    <property type="entry name" value="vWA-like"/>
    <property type="match status" value="1"/>
</dbReference>
<dbReference type="OrthoDB" id="9806395at2"/>
<proteinExistence type="predicted"/>
<accession>A0A1M7IVM2</accession>
<protein>
    <submittedName>
        <fullName evidence="2">Uncharacterized conserved protein YegL, contains vWA domain of TerY type</fullName>
    </submittedName>
</protein>
<dbReference type="AlphaFoldDB" id="A0A1M7IVM2"/>
<evidence type="ECO:0000313" key="3">
    <source>
        <dbReference type="Proteomes" id="UP000184028"/>
    </source>
</evidence>
<dbReference type="Pfam" id="PF00092">
    <property type="entry name" value="VWA"/>
    <property type="match status" value="1"/>
</dbReference>
<dbReference type="STRING" id="946677.SAMN05444484_10666"/>
<dbReference type="Pfam" id="PF15616">
    <property type="entry name" value="TerY_C"/>
    <property type="match status" value="1"/>
</dbReference>
<organism evidence="2 3">
    <name type="scientific">Flavobacterium chilense</name>
    <dbReference type="NCBI Taxonomy" id="946677"/>
    <lineage>
        <taxon>Bacteria</taxon>
        <taxon>Pseudomonadati</taxon>
        <taxon>Bacteroidota</taxon>
        <taxon>Flavobacteriia</taxon>
        <taxon>Flavobacteriales</taxon>
        <taxon>Flavobacteriaceae</taxon>
        <taxon>Flavobacterium</taxon>
    </lineage>
</organism>
<dbReference type="Gene3D" id="3.40.50.410">
    <property type="entry name" value="von Willebrand factor, type A domain"/>
    <property type="match status" value="1"/>
</dbReference>
<dbReference type="RefSeq" id="WP_068844323.1">
    <property type="nucleotide sequence ID" value="NZ_FRBT01000006.1"/>
</dbReference>